<protein>
    <recommendedName>
        <fullName evidence="4">ATPase F1/V1/A1 complex alpha/beta subunit N-terminal domain-containing protein</fullName>
    </recommendedName>
</protein>
<keyword evidence="2" id="KW-0813">Transport</keyword>
<accession>A0A382TKM4</accession>
<comment type="similarity">
    <text evidence="1">Belongs to the ATPase alpha/beta chains family.</text>
</comment>
<dbReference type="Gene3D" id="2.40.30.20">
    <property type="match status" value="1"/>
</dbReference>
<feature type="non-terminal residue" evidence="3">
    <location>
        <position position="43"/>
    </location>
</feature>
<reference evidence="3" key="1">
    <citation type="submission" date="2018-05" db="EMBL/GenBank/DDBJ databases">
        <authorList>
            <person name="Lanie J.A."/>
            <person name="Ng W.-L."/>
            <person name="Kazmierczak K.M."/>
            <person name="Andrzejewski T.M."/>
            <person name="Davidsen T.M."/>
            <person name="Wayne K.J."/>
            <person name="Tettelin H."/>
            <person name="Glass J.I."/>
            <person name="Rusch D."/>
            <person name="Podicherti R."/>
            <person name="Tsui H.-C.T."/>
            <person name="Winkler M.E."/>
        </authorList>
    </citation>
    <scope>NUCLEOTIDE SEQUENCE</scope>
</reference>
<evidence type="ECO:0008006" key="4">
    <source>
        <dbReference type="Google" id="ProtNLM"/>
    </source>
</evidence>
<dbReference type="GO" id="GO:1902600">
    <property type="term" value="P:proton transmembrane transport"/>
    <property type="evidence" value="ECO:0007669"/>
    <property type="project" value="InterPro"/>
</dbReference>
<dbReference type="InterPro" id="IPR036121">
    <property type="entry name" value="ATPase_F1/V1/A1_a/bsu_N_sf"/>
</dbReference>
<sequence length="43" mass="4733">MEIKTDNITELLRQQIEQFDVSIDVSEVGEVIEIGDGVARVSG</sequence>
<evidence type="ECO:0000256" key="1">
    <source>
        <dbReference type="ARBA" id="ARBA00008936"/>
    </source>
</evidence>
<organism evidence="3">
    <name type="scientific">marine metagenome</name>
    <dbReference type="NCBI Taxonomy" id="408172"/>
    <lineage>
        <taxon>unclassified sequences</taxon>
        <taxon>metagenomes</taxon>
        <taxon>ecological metagenomes</taxon>
    </lineage>
</organism>
<name>A0A382TKM4_9ZZZZ</name>
<dbReference type="GO" id="GO:0005524">
    <property type="term" value="F:ATP binding"/>
    <property type="evidence" value="ECO:0007669"/>
    <property type="project" value="UniProtKB-KW"/>
</dbReference>
<proteinExistence type="inferred from homology"/>
<gene>
    <name evidence="3" type="ORF">METZ01_LOCUS374845</name>
</gene>
<dbReference type="EMBL" id="UINC01136936">
    <property type="protein sequence ID" value="SVD21991.1"/>
    <property type="molecule type" value="Genomic_DNA"/>
</dbReference>
<evidence type="ECO:0000256" key="2">
    <source>
        <dbReference type="ARBA" id="ARBA00022448"/>
    </source>
</evidence>
<dbReference type="AlphaFoldDB" id="A0A382TKM4"/>
<evidence type="ECO:0000313" key="3">
    <source>
        <dbReference type="EMBL" id="SVD21991.1"/>
    </source>
</evidence>
<dbReference type="GO" id="GO:0046034">
    <property type="term" value="P:ATP metabolic process"/>
    <property type="evidence" value="ECO:0007669"/>
    <property type="project" value="InterPro"/>
</dbReference>
<dbReference type="InterPro" id="IPR023366">
    <property type="entry name" value="ATP_synth_asu-like_sf"/>
</dbReference>
<dbReference type="SUPFAM" id="SSF50615">
    <property type="entry name" value="N-terminal domain of alpha and beta subunits of F1 ATP synthase"/>
    <property type="match status" value="1"/>
</dbReference>